<evidence type="ECO:0000259" key="6">
    <source>
        <dbReference type="Pfam" id="PF08100"/>
    </source>
</evidence>
<dbReference type="InterPro" id="IPR036390">
    <property type="entry name" value="WH_DNA-bd_sf"/>
</dbReference>
<dbReference type="InterPro" id="IPR001077">
    <property type="entry name" value="COMT_C"/>
</dbReference>
<gene>
    <name evidence="7" type="ORF">EXIGLDRAFT_735741</name>
</gene>
<reference evidence="7 8" key="1">
    <citation type="journal article" date="2016" name="Mol. Biol. Evol.">
        <title>Comparative Genomics of Early-Diverging Mushroom-Forming Fungi Provides Insights into the Origins of Lignocellulose Decay Capabilities.</title>
        <authorList>
            <person name="Nagy L.G."/>
            <person name="Riley R."/>
            <person name="Tritt A."/>
            <person name="Adam C."/>
            <person name="Daum C."/>
            <person name="Floudas D."/>
            <person name="Sun H."/>
            <person name="Yadav J.S."/>
            <person name="Pangilinan J."/>
            <person name="Larsson K.H."/>
            <person name="Matsuura K."/>
            <person name="Barry K."/>
            <person name="Labutti K."/>
            <person name="Kuo R."/>
            <person name="Ohm R.A."/>
            <person name="Bhattacharya S.S."/>
            <person name="Shirouzu T."/>
            <person name="Yoshinaga Y."/>
            <person name="Martin F.M."/>
            <person name="Grigoriev I.V."/>
            <person name="Hibbett D.S."/>
        </authorList>
    </citation>
    <scope>NUCLEOTIDE SEQUENCE [LARGE SCALE GENOMIC DNA]</scope>
    <source>
        <strain evidence="7 8">HHB12029</strain>
    </source>
</reference>
<sequence>MTGTAQDAVAVAERLLALVKTFAAAPTDSKDAYTGALDVQRTCDELLRTVVGPLEYTVLIAESCQESSALHFVTQLGVADIIGEGSASLTELSERTGADARFLGVVMSCLRGRGYFVEDAPQVYKNNALSEVLRESHPSSMKSAVGFVCDEGYNAASKLQEAAKSQGQTSGCKLAFGFQGSVFDWMAAPERTWRGERLGRAMKQLHMMANANVPADFEWNKLRGPVVDCGGGIGALEMALLKDEKNRGLEFIIFDIPKTVENGKKAWASLPGSVSFAPGDFLAPDVDATGIPKGRPTYLIRHVLHDWTDSEVVHILKNVRDAMAAAEDGATLLVCEMLLREDSSRFVRTTSMQLLALNNGITRTQDAMIALLEQAGLEVKRVHHMRAVDSIIEAVLPARS</sequence>
<accession>A0A165PJG5</accession>
<dbReference type="PANTHER" id="PTHR43712:SF2">
    <property type="entry name" value="O-METHYLTRANSFERASE CICE"/>
    <property type="match status" value="1"/>
</dbReference>
<dbReference type="GO" id="GO:0008171">
    <property type="term" value="F:O-methyltransferase activity"/>
    <property type="evidence" value="ECO:0007669"/>
    <property type="project" value="InterPro"/>
</dbReference>
<dbReference type="OrthoDB" id="1606438at2759"/>
<dbReference type="InParanoid" id="A0A165PJG5"/>
<keyword evidence="3" id="KW-0949">S-adenosyl-L-methionine</keyword>
<dbReference type="InterPro" id="IPR036388">
    <property type="entry name" value="WH-like_DNA-bd_sf"/>
</dbReference>
<evidence type="ECO:0000256" key="2">
    <source>
        <dbReference type="ARBA" id="ARBA00022679"/>
    </source>
</evidence>
<dbReference type="GO" id="GO:0032259">
    <property type="term" value="P:methylation"/>
    <property type="evidence" value="ECO:0007669"/>
    <property type="project" value="UniProtKB-KW"/>
</dbReference>
<dbReference type="InterPro" id="IPR016461">
    <property type="entry name" value="COMT-like"/>
</dbReference>
<feature type="domain" description="O-methyltransferase C-terminal" evidence="5">
    <location>
        <begin position="172"/>
        <end position="377"/>
    </location>
</feature>
<proteinExistence type="predicted"/>
<name>A0A165PJG5_EXIGL</name>
<dbReference type="Gene3D" id="3.40.50.150">
    <property type="entry name" value="Vaccinia Virus protein VP39"/>
    <property type="match status" value="1"/>
</dbReference>
<keyword evidence="8" id="KW-1185">Reference proteome</keyword>
<evidence type="ECO:0000313" key="8">
    <source>
        <dbReference type="Proteomes" id="UP000077266"/>
    </source>
</evidence>
<dbReference type="Pfam" id="PF08100">
    <property type="entry name" value="Dimerisation"/>
    <property type="match status" value="1"/>
</dbReference>
<dbReference type="AlphaFoldDB" id="A0A165PJG5"/>
<dbReference type="PIRSF" id="PIRSF005739">
    <property type="entry name" value="O-mtase"/>
    <property type="match status" value="1"/>
</dbReference>
<organism evidence="7 8">
    <name type="scientific">Exidia glandulosa HHB12029</name>
    <dbReference type="NCBI Taxonomy" id="1314781"/>
    <lineage>
        <taxon>Eukaryota</taxon>
        <taxon>Fungi</taxon>
        <taxon>Dikarya</taxon>
        <taxon>Basidiomycota</taxon>
        <taxon>Agaricomycotina</taxon>
        <taxon>Agaricomycetes</taxon>
        <taxon>Auriculariales</taxon>
        <taxon>Exidiaceae</taxon>
        <taxon>Exidia</taxon>
    </lineage>
</organism>
<dbReference type="STRING" id="1314781.A0A165PJG5"/>
<evidence type="ECO:0000256" key="3">
    <source>
        <dbReference type="ARBA" id="ARBA00022691"/>
    </source>
</evidence>
<dbReference type="InterPro" id="IPR012967">
    <property type="entry name" value="COMT_dimerisation"/>
</dbReference>
<dbReference type="Proteomes" id="UP000077266">
    <property type="component" value="Unassembled WGS sequence"/>
</dbReference>
<dbReference type="PROSITE" id="PS51683">
    <property type="entry name" value="SAM_OMT_II"/>
    <property type="match status" value="1"/>
</dbReference>
<dbReference type="GO" id="GO:0046983">
    <property type="term" value="F:protein dimerization activity"/>
    <property type="evidence" value="ECO:0007669"/>
    <property type="project" value="InterPro"/>
</dbReference>
<dbReference type="SUPFAM" id="SSF46785">
    <property type="entry name" value="Winged helix' DNA-binding domain"/>
    <property type="match status" value="1"/>
</dbReference>
<protein>
    <submittedName>
        <fullName evidence="7">S-adenosyl-L-methionine-dependent methyltransferase</fullName>
    </submittedName>
</protein>
<keyword evidence="1 7" id="KW-0489">Methyltransferase</keyword>
<dbReference type="EMBL" id="KV425889">
    <property type="protein sequence ID" value="KZW02262.1"/>
    <property type="molecule type" value="Genomic_DNA"/>
</dbReference>
<feature type="domain" description="O-methyltransferase dimerisation" evidence="6">
    <location>
        <begin position="66"/>
        <end position="133"/>
    </location>
</feature>
<evidence type="ECO:0000256" key="1">
    <source>
        <dbReference type="ARBA" id="ARBA00022603"/>
    </source>
</evidence>
<evidence type="ECO:0000313" key="7">
    <source>
        <dbReference type="EMBL" id="KZW02262.1"/>
    </source>
</evidence>
<dbReference type="PANTHER" id="PTHR43712">
    <property type="entry name" value="PUTATIVE (AFU_ORTHOLOGUE AFUA_4G14580)-RELATED"/>
    <property type="match status" value="1"/>
</dbReference>
<evidence type="ECO:0000256" key="4">
    <source>
        <dbReference type="PIRSR" id="PIRSR005739-1"/>
    </source>
</evidence>
<dbReference type="Pfam" id="PF00891">
    <property type="entry name" value="Methyltransf_2"/>
    <property type="match status" value="1"/>
</dbReference>
<feature type="active site" description="Proton acceptor" evidence="4">
    <location>
        <position position="305"/>
    </location>
</feature>
<dbReference type="Gene3D" id="1.10.10.10">
    <property type="entry name" value="Winged helix-like DNA-binding domain superfamily/Winged helix DNA-binding domain"/>
    <property type="match status" value="1"/>
</dbReference>
<evidence type="ECO:0000259" key="5">
    <source>
        <dbReference type="Pfam" id="PF00891"/>
    </source>
</evidence>
<keyword evidence="2 7" id="KW-0808">Transferase</keyword>
<dbReference type="SUPFAM" id="SSF53335">
    <property type="entry name" value="S-adenosyl-L-methionine-dependent methyltransferases"/>
    <property type="match status" value="1"/>
</dbReference>
<dbReference type="InterPro" id="IPR029063">
    <property type="entry name" value="SAM-dependent_MTases_sf"/>
</dbReference>